<accession>A0ABY5D1K9</accession>
<evidence type="ECO:0000259" key="9">
    <source>
        <dbReference type="Pfam" id="PF02770"/>
    </source>
</evidence>
<reference evidence="11" key="1">
    <citation type="submission" date="2022-06" db="EMBL/GenBank/DDBJ databases">
        <authorList>
            <person name="Ping M."/>
        </authorList>
    </citation>
    <scope>NUCLEOTIDE SEQUENCE</scope>
    <source>
        <strain evidence="11">JCM11759T</strain>
    </source>
</reference>
<dbReference type="InterPro" id="IPR009075">
    <property type="entry name" value="AcylCo_DH/oxidase_C"/>
</dbReference>
<proteinExistence type="inferred from homology"/>
<organism evidence="11 12">
    <name type="scientific">Nocardiopsis exhalans</name>
    <dbReference type="NCBI Taxonomy" id="163604"/>
    <lineage>
        <taxon>Bacteria</taxon>
        <taxon>Bacillati</taxon>
        <taxon>Actinomycetota</taxon>
        <taxon>Actinomycetes</taxon>
        <taxon>Streptosporangiales</taxon>
        <taxon>Nocardiopsidaceae</taxon>
        <taxon>Nocardiopsis</taxon>
    </lineage>
</organism>
<keyword evidence="4 6" id="KW-0274">FAD</keyword>
<comment type="cofactor">
    <cofactor evidence="1 6">
        <name>FAD</name>
        <dbReference type="ChEBI" id="CHEBI:57692"/>
    </cofactor>
</comment>
<dbReference type="InterPro" id="IPR037069">
    <property type="entry name" value="AcylCoA_DH/ox_N_sf"/>
</dbReference>
<evidence type="ECO:0000313" key="12">
    <source>
        <dbReference type="Proteomes" id="UP001055940"/>
    </source>
</evidence>
<dbReference type="Gene3D" id="1.10.540.10">
    <property type="entry name" value="Acyl-CoA dehydrogenase/oxidase, N-terminal domain"/>
    <property type="match status" value="1"/>
</dbReference>
<evidence type="ECO:0000256" key="4">
    <source>
        <dbReference type="ARBA" id="ARBA00022827"/>
    </source>
</evidence>
<dbReference type="InterPro" id="IPR046373">
    <property type="entry name" value="Acyl-CoA_Oxase/DH_mid-dom_sf"/>
</dbReference>
<dbReference type="SUPFAM" id="SSF47203">
    <property type="entry name" value="Acyl-CoA dehydrogenase C-terminal domain-like"/>
    <property type="match status" value="1"/>
</dbReference>
<name>A0ABY5D1K9_9ACTN</name>
<comment type="similarity">
    <text evidence="2 6">Belongs to the acyl-CoA dehydrogenase family.</text>
</comment>
<dbReference type="Proteomes" id="UP001055940">
    <property type="component" value="Chromosome"/>
</dbReference>
<evidence type="ECO:0000313" key="11">
    <source>
        <dbReference type="EMBL" id="USY17320.1"/>
    </source>
</evidence>
<evidence type="ECO:0000256" key="5">
    <source>
        <dbReference type="ARBA" id="ARBA00023002"/>
    </source>
</evidence>
<dbReference type="Pfam" id="PF02771">
    <property type="entry name" value="Acyl-CoA_dh_N"/>
    <property type="match status" value="1"/>
</dbReference>
<sequence>MGEPAARPSETSTEETPERFGARAGDWLAEHLPEGIEFEPRTPQEELAHSRSFQAALYDAGFAGVTWPVEYGGRGLGQVHQQAFNDAVRDFSPPVGPFIVGLGMCGPTLADLGTEAQKQRYLRPLLRGEEIWCQLFSEPGAGSDVASLQSRAVRDGDGWVLDGQKVWTTGAHVSDFGAILVRTDPGVPKHQGLTMFVLDMRAPGVTVRPLRDMTGRSVFNEVFLDGVRLPADSVIGEVGQGWAAAVTMLGHERVFIGGMASRRSDALSFTALAGLAAERGTDRDPVVRERLARLYAQQRALSLFTRRMRQEADTGRPPGARGSVAKLVGALNDALAVEISGDVTGPTALAWDGVDTGATDRALAVNGAPSSSIAGGTNEIQRNIIGERVLGLPKEPSVDRGVPFRELRVGTQKPGTE</sequence>
<evidence type="ECO:0000256" key="3">
    <source>
        <dbReference type="ARBA" id="ARBA00022630"/>
    </source>
</evidence>
<evidence type="ECO:0000259" key="8">
    <source>
        <dbReference type="Pfam" id="PF00441"/>
    </source>
</evidence>
<dbReference type="InterPro" id="IPR006091">
    <property type="entry name" value="Acyl-CoA_Oxase/DH_mid-dom"/>
</dbReference>
<feature type="domain" description="Acyl-CoA dehydrogenase/oxidase N-terminal" evidence="10">
    <location>
        <begin position="44"/>
        <end position="129"/>
    </location>
</feature>
<feature type="domain" description="Acyl-CoA oxidase/dehydrogenase middle" evidence="9">
    <location>
        <begin position="133"/>
        <end position="217"/>
    </location>
</feature>
<feature type="domain" description="Acyl-CoA dehydrogenase/oxidase C-terminal" evidence="8">
    <location>
        <begin position="239"/>
        <end position="390"/>
    </location>
</feature>
<keyword evidence="3 6" id="KW-0285">Flavoprotein</keyword>
<evidence type="ECO:0000256" key="7">
    <source>
        <dbReference type="SAM" id="MobiDB-lite"/>
    </source>
</evidence>
<evidence type="ECO:0000259" key="10">
    <source>
        <dbReference type="Pfam" id="PF02771"/>
    </source>
</evidence>
<dbReference type="InterPro" id="IPR009100">
    <property type="entry name" value="AcylCoA_DH/oxidase_NM_dom_sf"/>
</dbReference>
<dbReference type="InterPro" id="IPR052161">
    <property type="entry name" value="Mycobact_Acyl-CoA_DH"/>
</dbReference>
<dbReference type="Pfam" id="PF02770">
    <property type="entry name" value="Acyl-CoA_dh_M"/>
    <property type="match status" value="1"/>
</dbReference>
<dbReference type="Pfam" id="PF00441">
    <property type="entry name" value="Acyl-CoA_dh_1"/>
    <property type="match status" value="1"/>
</dbReference>
<dbReference type="EMBL" id="CP099837">
    <property type="protein sequence ID" value="USY17320.1"/>
    <property type="molecule type" value="Genomic_DNA"/>
</dbReference>
<evidence type="ECO:0000256" key="2">
    <source>
        <dbReference type="ARBA" id="ARBA00009347"/>
    </source>
</evidence>
<dbReference type="SUPFAM" id="SSF56645">
    <property type="entry name" value="Acyl-CoA dehydrogenase NM domain-like"/>
    <property type="match status" value="1"/>
</dbReference>
<feature type="region of interest" description="Disordered" evidence="7">
    <location>
        <begin position="1"/>
        <end position="24"/>
    </location>
</feature>
<keyword evidence="5 6" id="KW-0560">Oxidoreductase</keyword>
<evidence type="ECO:0000256" key="1">
    <source>
        <dbReference type="ARBA" id="ARBA00001974"/>
    </source>
</evidence>
<dbReference type="InterPro" id="IPR013786">
    <property type="entry name" value="AcylCoA_DH/ox_N"/>
</dbReference>
<gene>
    <name evidence="11" type="ORF">NE857_18385</name>
</gene>
<protein>
    <submittedName>
        <fullName evidence="11">Acyl-CoA dehydrogenase family protein</fullName>
    </submittedName>
</protein>
<dbReference type="Gene3D" id="2.40.110.10">
    <property type="entry name" value="Butyryl-CoA Dehydrogenase, subunit A, domain 2"/>
    <property type="match status" value="1"/>
</dbReference>
<keyword evidence="12" id="KW-1185">Reference proteome</keyword>
<dbReference type="InterPro" id="IPR036250">
    <property type="entry name" value="AcylCo_DH-like_C"/>
</dbReference>
<dbReference type="PANTHER" id="PTHR43292:SF4">
    <property type="entry name" value="ACYL-COA DEHYDROGENASE FADE34"/>
    <property type="match status" value="1"/>
</dbReference>
<dbReference type="PANTHER" id="PTHR43292">
    <property type="entry name" value="ACYL-COA DEHYDROGENASE"/>
    <property type="match status" value="1"/>
</dbReference>
<dbReference type="RefSeq" id="WP_254416896.1">
    <property type="nucleotide sequence ID" value="NZ_BAAAJB010000074.1"/>
</dbReference>
<dbReference type="Gene3D" id="1.20.140.10">
    <property type="entry name" value="Butyryl-CoA Dehydrogenase, subunit A, domain 3"/>
    <property type="match status" value="1"/>
</dbReference>
<evidence type="ECO:0000256" key="6">
    <source>
        <dbReference type="RuleBase" id="RU362125"/>
    </source>
</evidence>
<feature type="compositionally biased region" description="Basic and acidic residues" evidence="7">
    <location>
        <begin position="396"/>
        <end position="408"/>
    </location>
</feature>
<feature type="region of interest" description="Disordered" evidence="7">
    <location>
        <begin position="395"/>
        <end position="417"/>
    </location>
</feature>